<protein>
    <submittedName>
        <fullName evidence="1">Uncharacterized protein</fullName>
    </submittedName>
</protein>
<dbReference type="EMBL" id="JAPQKO010000007">
    <property type="protein sequence ID" value="KAJ5152429.1"/>
    <property type="molecule type" value="Genomic_DNA"/>
</dbReference>
<accession>A0A9W9HRY5</accession>
<dbReference type="Proteomes" id="UP001146351">
    <property type="component" value="Unassembled WGS sequence"/>
</dbReference>
<sequence length="159" mass="17623">MDGNTTTLVTKMRLEPISKDSKTIVDNLRDYITGGLTKQSMKTRSGWRYEGDEFLTSVESLRQSMQKELEPEGFKVVGCTVRHFSRGANIQNPNYPTKRLLIIPINGTSTLSPGPSIPSPGTQLPPDTSCYIEDTPTPPVLSGEEIDVIFVMFEAEQGR</sequence>
<reference evidence="1" key="2">
    <citation type="journal article" date="2023" name="IMA Fungus">
        <title>Comparative genomic study of the Penicillium genus elucidates a diverse pangenome and 15 lateral gene transfer events.</title>
        <authorList>
            <person name="Petersen C."/>
            <person name="Sorensen T."/>
            <person name="Nielsen M.R."/>
            <person name="Sondergaard T.E."/>
            <person name="Sorensen J.L."/>
            <person name="Fitzpatrick D.A."/>
            <person name="Frisvad J.C."/>
            <person name="Nielsen K.L."/>
        </authorList>
    </citation>
    <scope>NUCLEOTIDE SEQUENCE</scope>
    <source>
        <strain evidence="1">IBT 21917</strain>
    </source>
</reference>
<organism evidence="1 2">
    <name type="scientific">Penicillium capsulatum</name>
    <dbReference type="NCBI Taxonomy" id="69766"/>
    <lineage>
        <taxon>Eukaryota</taxon>
        <taxon>Fungi</taxon>
        <taxon>Dikarya</taxon>
        <taxon>Ascomycota</taxon>
        <taxon>Pezizomycotina</taxon>
        <taxon>Eurotiomycetes</taxon>
        <taxon>Eurotiomycetidae</taxon>
        <taxon>Eurotiales</taxon>
        <taxon>Aspergillaceae</taxon>
        <taxon>Penicillium</taxon>
    </lineage>
</organism>
<name>A0A9W9HRY5_9EURO</name>
<evidence type="ECO:0000313" key="1">
    <source>
        <dbReference type="EMBL" id="KAJ5152429.1"/>
    </source>
</evidence>
<dbReference type="AlphaFoldDB" id="A0A9W9HRY5"/>
<evidence type="ECO:0000313" key="2">
    <source>
        <dbReference type="Proteomes" id="UP001146351"/>
    </source>
</evidence>
<gene>
    <name evidence="1" type="ORF">N7492_009709</name>
</gene>
<dbReference type="OrthoDB" id="4354527at2759"/>
<keyword evidence="2" id="KW-1185">Reference proteome</keyword>
<comment type="caution">
    <text evidence="1">The sequence shown here is derived from an EMBL/GenBank/DDBJ whole genome shotgun (WGS) entry which is preliminary data.</text>
</comment>
<proteinExistence type="predicted"/>
<reference evidence="1" key="1">
    <citation type="submission" date="2022-11" db="EMBL/GenBank/DDBJ databases">
        <authorList>
            <person name="Petersen C."/>
        </authorList>
    </citation>
    <scope>NUCLEOTIDE SEQUENCE</scope>
    <source>
        <strain evidence="1">IBT 21917</strain>
    </source>
</reference>